<protein>
    <submittedName>
        <fullName evidence="10">Cell division protein FtsQ</fullName>
    </submittedName>
</protein>
<reference evidence="10 11" key="2">
    <citation type="journal article" date="2010" name="Stand. Genomic Sci.">
        <title>Complete genome sequence of Xylanimonas cellulosilytica type strain (XIL07).</title>
        <authorList>
            <person name="Foster B."/>
            <person name="Pukall R."/>
            <person name="Abt B."/>
            <person name="Nolan M."/>
            <person name="Glavina Del Rio T."/>
            <person name="Chen F."/>
            <person name="Lucas S."/>
            <person name="Tice H."/>
            <person name="Pitluck S."/>
            <person name="Cheng J.-F."/>
            <person name="Chertkov O."/>
            <person name="Brettin T."/>
            <person name="Han C."/>
            <person name="Detter J.C."/>
            <person name="Bruce D."/>
            <person name="Goodwin L."/>
            <person name="Ivanova N."/>
            <person name="Mavromatis K."/>
            <person name="Pati A."/>
            <person name="Mikhailova N."/>
            <person name="Chen A."/>
            <person name="Palaniappan K."/>
            <person name="Land M."/>
            <person name="Hauser L."/>
            <person name="Chang Y.-J."/>
            <person name="Jeffries C.D."/>
            <person name="Chain P."/>
            <person name="Rohde M."/>
            <person name="Goeker M."/>
            <person name="Bristow J."/>
            <person name="Eisen J.A."/>
            <person name="Markowitz V."/>
            <person name="Hugenholtz P."/>
            <person name="Kyrpides N.C."/>
            <person name="Klenk H.-P."/>
            <person name="Lapidus A."/>
        </authorList>
    </citation>
    <scope>NUCLEOTIDE SEQUENCE [LARGE SCALE GENOMIC DNA]</scope>
    <source>
        <strain evidence="11">DSM 15894 / CECT 5975 / LMG 20990 / XIL07</strain>
    </source>
</reference>
<feature type="domain" description="POTRA" evidence="9">
    <location>
        <begin position="129"/>
        <end position="194"/>
    </location>
</feature>
<keyword evidence="11" id="KW-1185">Reference proteome</keyword>
<evidence type="ECO:0000256" key="7">
    <source>
        <dbReference type="SAM" id="Phobius"/>
    </source>
</evidence>
<dbReference type="AlphaFoldDB" id="D1C0C8"/>
<dbReference type="KEGG" id="xce:Xcel_1286"/>
<dbReference type="InterPro" id="IPR013685">
    <property type="entry name" value="POTRA_FtsQ_type"/>
</dbReference>
<feature type="region of interest" description="Disordered" evidence="6">
    <location>
        <begin position="1"/>
        <end position="79"/>
    </location>
</feature>
<keyword evidence="3 7" id="KW-0812">Transmembrane</keyword>
<accession>D1C0C8</accession>
<evidence type="ECO:0000256" key="5">
    <source>
        <dbReference type="ARBA" id="ARBA00023306"/>
    </source>
</evidence>
<dbReference type="HOGENOM" id="CLU_047677_2_1_11"/>
<keyword evidence="7" id="KW-0472">Membrane</keyword>
<evidence type="ECO:0000259" key="8">
    <source>
        <dbReference type="Pfam" id="PF03799"/>
    </source>
</evidence>
<evidence type="ECO:0000313" key="10">
    <source>
        <dbReference type="EMBL" id="ACZ30317.1"/>
    </source>
</evidence>
<evidence type="ECO:0000256" key="4">
    <source>
        <dbReference type="ARBA" id="ARBA00022989"/>
    </source>
</evidence>
<dbReference type="GO" id="GO:0051301">
    <property type="term" value="P:cell division"/>
    <property type="evidence" value="ECO:0007669"/>
    <property type="project" value="UniProtKB-KW"/>
</dbReference>
<keyword evidence="5" id="KW-0131">Cell cycle</keyword>
<feature type="compositionally biased region" description="Low complexity" evidence="6">
    <location>
        <begin position="52"/>
        <end position="67"/>
    </location>
</feature>
<dbReference type="InterPro" id="IPR050487">
    <property type="entry name" value="FtsQ_DivIB"/>
</dbReference>
<evidence type="ECO:0000313" key="11">
    <source>
        <dbReference type="Proteomes" id="UP000002255"/>
    </source>
</evidence>
<keyword evidence="4 7" id="KW-1133">Transmembrane helix</keyword>
<evidence type="ECO:0000256" key="1">
    <source>
        <dbReference type="ARBA" id="ARBA00022475"/>
    </source>
</evidence>
<evidence type="ECO:0000259" key="9">
    <source>
        <dbReference type="Pfam" id="PF08478"/>
    </source>
</evidence>
<name>D1C0C8_XYLCX</name>
<dbReference type="InterPro" id="IPR005548">
    <property type="entry name" value="Cell_div_FtsQ/DivIB_C"/>
</dbReference>
<dbReference type="Pfam" id="PF03799">
    <property type="entry name" value="FtsQ_DivIB_C"/>
    <property type="match status" value="1"/>
</dbReference>
<gene>
    <name evidence="10" type="ordered locus">Xcel_1286</name>
</gene>
<dbReference type="STRING" id="446471.Xcel_1286"/>
<sequence>MRPPARPRVPPKPVVAKSAMSAPPKAPRASQRRPAGSDAPTAPVPRPRTGSVPRPRTAAAARTAPVPQQKTQVRGRPTVSTAMARRLAEKRAMRRHRVLKTVALWTAGAVALGAVVWALFFSPLLSLDVSRVEITGQGTTIDVAQVQGVVAEHAGVPMPRLDTIDLRNQIMDLNGVKDVEITRNWPHGLGVVLTSREPVAAVPAEDGIALVDAEGVRVGTVPERPEGLPEVEVGLGPDDAPALEAALRVLAGLPPELSSQVTHVSAATRDDVRTTLASGQVVRWGDDSRMVLKVAVVQTLQQAAPEAQVFDVSSPDLPVTR</sequence>
<dbReference type="PANTHER" id="PTHR37820">
    <property type="entry name" value="CELL DIVISION PROTEIN DIVIB"/>
    <property type="match status" value="1"/>
</dbReference>
<evidence type="ECO:0000256" key="3">
    <source>
        <dbReference type="ARBA" id="ARBA00022692"/>
    </source>
</evidence>
<keyword evidence="2 10" id="KW-0132">Cell division</keyword>
<dbReference type="Gene3D" id="3.10.20.310">
    <property type="entry name" value="membrane protein fhac"/>
    <property type="match status" value="1"/>
</dbReference>
<dbReference type="OrthoDB" id="4793367at2"/>
<dbReference type="EMBL" id="CP001821">
    <property type="protein sequence ID" value="ACZ30317.1"/>
    <property type="molecule type" value="Genomic_DNA"/>
</dbReference>
<dbReference type="RefSeq" id="WP_012878059.1">
    <property type="nucleotide sequence ID" value="NC_013530.1"/>
</dbReference>
<dbReference type="Proteomes" id="UP000002255">
    <property type="component" value="Chromosome"/>
</dbReference>
<feature type="domain" description="Cell division protein FtsQ/DivIB C-terminal" evidence="8">
    <location>
        <begin position="207"/>
        <end position="311"/>
    </location>
</feature>
<organism evidence="10 11">
    <name type="scientific">Xylanimonas cellulosilytica (strain DSM 15894 / JCM 12276 / CECT 5975 / KCTC 9989 / LMG 20990 / NBRC 107835 / XIL07)</name>
    <dbReference type="NCBI Taxonomy" id="446471"/>
    <lineage>
        <taxon>Bacteria</taxon>
        <taxon>Bacillati</taxon>
        <taxon>Actinomycetota</taxon>
        <taxon>Actinomycetes</taxon>
        <taxon>Micrococcales</taxon>
        <taxon>Promicromonosporaceae</taxon>
        <taxon>Xylanimonas</taxon>
    </lineage>
</organism>
<dbReference type="eggNOG" id="COG1589">
    <property type="taxonomic scope" value="Bacteria"/>
</dbReference>
<reference evidence="11" key="1">
    <citation type="submission" date="2009-11" db="EMBL/GenBank/DDBJ databases">
        <title>The complete chromosome of Xylanimonas cellulosilytica DSM 15894.</title>
        <authorList>
            <consortium name="US DOE Joint Genome Institute (JGI-PGF)"/>
            <person name="Lucas S."/>
            <person name="Copeland A."/>
            <person name="Lapidus A."/>
            <person name="Glavina del Rio T."/>
            <person name="Dalin E."/>
            <person name="Tice H."/>
            <person name="Bruce D."/>
            <person name="Goodwin L."/>
            <person name="Pitluck S."/>
            <person name="Kyrpides N."/>
            <person name="Mavromatis K."/>
            <person name="Ivanova N."/>
            <person name="Mikhailova N."/>
            <person name="Foster B."/>
            <person name="Clum A."/>
            <person name="Brettin T."/>
            <person name="Detter J.C."/>
            <person name="Han C."/>
            <person name="Larimer F."/>
            <person name="Land M."/>
            <person name="Hauser L."/>
            <person name="Markowitz V."/>
            <person name="Cheng J.F."/>
            <person name="Hugenholtz P."/>
            <person name="Woyke T."/>
            <person name="Wu D."/>
            <person name="Gehrich-Schroeter G."/>
            <person name="Schneider S."/>
            <person name="Pukall S.R."/>
            <person name="Klenk H.P."/>
            <person name="Eisen J.A."/>
        </authorList>
    </citation>
    <scope>NUCLEOTIDE SEQUENCE [LARGE SCALE GENOMIC DNA]</scope>
    <source>
        <strain evidence="11">DSM 15894 / CECT 5975 / LMG 20990 / XIL07</strain>
    </source>
</reference>
<feature type="compositionally biased region" description="Low complexity" evidence="6">
    <location>
        <begin position="14"/>
        <end position="29"/>
    </location>
</feature>
<dbReference type="GO" id="GO:0005886">
    <property type="term" value="C:plasma membrane"/>
    <property type="evidence" value="ECO:0007669"/>
    <property type="project" value="TreeGrafter"/>
</dbReference>
<dbReference type="PANTHER" id="PTHR37820:SF1">
    <property type="entry name" value="CELL DIVISION PROTEIN FTSQ"/>
    <property type="match status" value="1"/>
</dbReference>
<feature type="transmembrane region" description="Helical" evidence="7">
    <location>
        <begin position="102"/>
        <end position="125"/>
    </location>
</feature>
<evidence type="ECO:0000256" key="6">
    <source>
        <dbReference type="SAM" id="MobiDB-lite"/>
    </source>
</evidence>
<keyword evidence="1" id="KW-1003">Cell membrane</keyword>
<dbReference type="Pfam" id="PF08478">
    <property type="entry name" value="POTRA_1"/>
    <property type="match status" value="1"/>
</dbReference>
<evidence type="ECO:0000256" key="2">
    <source>
        <dbReference type="ARBA" id="ARBA00022618"/>
    </source>
</evidence>
<proteinExistence type="predicted"/>
<feature type="compositionally biased region" description="Pro residues" evidence="6">
    <location>
        <begin position="1"/>
        <end position="13"/>
    </location>
</feature>